<feature type="transmembrane region" description="Helical" evidence="1">
    <location>
        <begin position="32"/>
        <end position="51"/>
    </location>
</feature>
<dbReference type="AlphaFoldDB" id="B1YCM3"/>
<accession>B1YCM3</accession>
<gene>
    <name evidence="2" type="ordered locus">Tneu_0597</name>
</gene>
<keyword evidence="1" id="KW-0472">Membrane</keyword>
<evidence type="ECO:0000256" key="1">
    <source>
        <dbReference type="SAM" id="Phobius"/>
    </source>
</evidence>
<dbReference type="HOGENOM" id="CLU_2327360_0_0_2"/>
<feature type="transmembrane region" description="Helical" evidence="1">
    <location>
        <begin position="6"/>
        <end position="25"/>
    </location>
</feature>
<evidence type="ECO:0000313" key="3">
    <source>
        <dbReference type="Proteomes" id="UP000001694"/>
    </source>
</evidence>
<name>B1YCM3_PYRNV</name>
<protein>
    <submittedName>
        <fullName evidence="2">Uncharacterized protein</fullName>
    </submittedName>
</protein>
<dbReference type="EMBL" id="CP001014">
    <property type="protein sequence ID" value="ACB39536.1"/>
    <property type="molecule type" value="Genomic_DNA"/>
</dbReference>
<organism evidence="2 3">
    <name type="scientific">Pyrobaculum neutrophilum (strain DSM 2338 / JCM 9278 / NBRC 100436 / V24Sta)</name>
    <name type="common">Thermoproteus neutrophilus</name>
    <dbReference type="NCBI Taxonomy" id="444157"/>
    <lineage>
        <taxon>Archaea</taxon>
        <taxon>Thermoproteota</taxon>
        <taxon>Thermoprotei</taxon>
        <taxon>Thermoproteales</taxon>
        <taxon>Thermoproteaceae</taxon>
        <taxon>Pyrobaculum</taxon>
    </lineage>
</organism>
<feature type="transmembrane region" description="Helical" evidence="1">
    <location>
        <begin position="71"/>
        <end position="93"/>
    </location>
</feature>
<dbReference type="eggNOG" id="arCOG05504">
    <property type="taxonomic scope" value="Archaea"/>
</dbReference>
<evidence type="ECO:0000313" key="2">
    <source>
        <dbReference type="EMBL" id="ACB39536.1"/>
    </source>
</evidence>
<dbReference type="KEGG" id="tne:Tneu_0597"/>
<keyword evidence="1" id="KW-0812">Transmembrane</keyword>
<reference evidence="2" key="1">
    <citation type="submission" date="2008-03" db="EMBL/GenBank/DDBJ databases">
        <title>Complete sequence of Thermoproteus neutrophilus V24Sta.</title>
        <authorList>
            <consortium name="US DOE Joint Genome Institute"/>
            <person name="Copeland A."/>
            <person name="Lucas S."/>
            <person name="Lapidus A."/>
            <person name="Glavina del Rio T."/>
            <person name="Dalin E."/>
            <person name="Tice H."/>
            <person name="Bruce D."/>
            <person name="Goodwin L."/>
            <person name="Pitluck S."/>
            <person name="Sims D."/>
            <person name="Brettin T."/>
            <person name="Detter J.C."/>
            <person name="Han C."/>
            <person name="Kuske C.R."/>
            <person name="Schmutz J."/>
            <person name="Larimer F."/>
            <person name="Land M."/>
            <person name="Hauser L."/>
            <person name="Kyrpides N."/>
            <person name="Mikhailova N."/>
            <person name="Biddle J.F."/>
            <person name="Zhang Z."/>
            <person name="Fitz-Gibbon S.T."/>
            <person name="Lowe T.M."/>
            <person name="Saltikov C."/>
            <person name="House C.H."/>
            <person name="Richardson P."/>
        </authorList>
    </citation>
    <scope>NUCLEOTIDE SEQUENCE [LARGE SCALE GENOMIC DNA]</scope>
    <source>
        <strain evidence="2">V24Sta</strain>
    </source>
</reference>
<keyword evidence="3" id="KW-1185">Reference proteome</keyword>
<keyword evidence="1" id="KW-1133">Transmembrane helix</keyword>
<proteinExistence type="predicted"/>
<sequence>MDAVKWTLYAILYLIGVLTLGLLLMGAEKMAAAALDLVFLVIAVVLFRLALKDVSAALDIASEDRERAEYRMMQVILIATFLIAAGVLGYGFLKALFPFIP</sequence>
<dbReference type="Proteomes" id="UP000001694">
    <property type="component" value="Chromosome"/>
</dbReference>